<dbReference type="Pfam" id="PF00082">
    <property type="entry name" value="Peptidase_S8"/>
    <property type="match status" value="1"/>
</dbReference>
<dbReference type="InterPro" id="IPR000209">
    <property type="entry name" value="Peptidase_S8/S53_dom"/>
</dbReference>
<gene>
    <name evidence="8" type="ORF">NF557_05775</name>
</gene>
<dbReference type="SUPFAM" id="SSF52743">
    <property type="entry name" value="Subtilisin-like"/>
    <property type="match status" value="1"/>
</dbReference>
<evidence type="ECO:0000256" key="2">
    <source>
        <dbReference type="ARBA" id="ARBA00022670"/>
    </source>
</evidence>
<evidence type="ECO:0000313" key="8">
    <source>
        <dbReference type="EMBL" id="USQ77423.1"/>
    </source>
</evidence>
<dbReference type="RefSeq" id="WP_252622541.1">
    <property type="nucleotide sequence ID" value="NZ_CP099490.1"/>
</dbReference>
<keyword evidence="4 5" id="KW-0720">Serine protease</keyword>
<proteinExistence type="inferred from homology"/>
<protein>
    <submittedName>
        <fullName evidence="8">S8 family serine peptidase</fullName>
    </submittedName>
</protein>
<dbReference type="PROSITE" id="PS00138">
    <property type="entry name" value="SUBTILASE_SER"/>
    <property type="match status" value="1"/>
</dbReference>
<dbReference type="PANTHER" id="PTHR43399:SF4">
    <property type="entry name" value="CELL WALL-ASSOCIATED PROTEASE"/>
    <property type="match status" value="1"/>
</dbReference>
<dbReference type="PROSITE" id="PS50234">
    <property type="entry name" value="VWFA"/>
    <property type="match status" value="1"/>
</dbReference>
<dbReference type="SMART" id="SM00327">
    <property type="entry name" value="VWA"/>
    <property type="match status" value="1"/>
</dbReference>
<dbReference type="Gene3D" id="2.60.120.380">
    <property type="match status" value="1"/>
</dbReference>
<feature type="active site" description="Charge relay system" evidence="5">
    <location>
        <position position="328"/>
    </location>
</feature>
<feature type="region of interest" description="Disordered" evidence="6">
    <location>
        <begin position="468"/>
        <end position="487"/>
    </location>
</feature>
<name>A0ABY4YL36_9MICO</name>
<dbReference type="Pfam" id="PF00092">
    <property type="entry name" value="VWA"/>
    <property type="match status" value="1"/>
</dbReference>
<keyword evidence="3 5" id="KW-0378">Hydrolase</keyword>
<feature type="domain" description="VWFA" evidence="7">
    <location>
        <begin position="744"/>
        <end position="923"/>
    </location>
</feature>
<dbReference type="PANTHER" id="PTHR43399">
    <property type="entry name" value="SUBTILISIN-RELATED"/>
    <property type="match status" value="1"/>
</dbReference>
<dbReference type="EMBL" id="CP099490">
    <property type="protein sequence ID" value="USQ77423.1"/>
    <property type="molecule type" value="Genomic_DNA"/>
</dbReference>
<dbReference type="PRINTS" id="PR00723">
    <property type="entry name" value="SUBTILISIN"/>
</dbReference>
<sequence length="1271" mass="132280">MSERYVITARDPGATAEADLPDDVRVVAALDRGQLVDAEPQSVQELEARGFRVKHLRDPHLIRFFSYEIDAERGTTPQTPPEFQDQTESEGVNHLVLLAGPVQESWLATLAERGVRLVEPVSPFAYFVRAEAGTVAGLSALPFVEWTGPLEPAYKVNPVLLGLEDEAPGVGPIEALDVGVLADGDIAAVTALIETAGGTVEQVGPETSDAYVSIRAQLPREALAAVAAHPDVRWVDAIHTPQLEDERGAQIVFEDLDGAAAPNTAPNVGYAANLTALGADGAGVTIAICDTGVSTNDPATVHDDLAGRLAFAVTGNGGTPSGGDTNGHGTHVAGIAAGDGGSGDTDPQGFLLGMGVATGAMVGSVVANSGWQQLVATSAQQGAQVMNNSLSMNGPTYTADDRRIDLGVRDADPAAAGITPLVIVFSAGNSGPGATTVTKSTKNAMLVGNALNARPGEGDPADDIRGLRTSSSRGAAADGRTLPHVTAPGTDIISARSAASARVAYEDTAGTTHADHTSMTGTSMAAPHVAGASAVLIDWWRQSRGGATPSPALLKALLVASTEPVAGGTDGNGGTIAAGPTNDAGWGRISLENALLQAPASDRGPKIFVDQRQAFTATGQEYRIRVAAADPARPLRVTLTWTDAAGAVGASPALVNDLDLEVQQVGGSLFRGNVFTGAWSNTGGTADSLNNTEGVAIQNPAGVYEISVVAANVSASARTDIATPWQDFALVIDNAEVPAADPVSVVTVLDRSGSMQTLGYVDVTRQTSRQFIDLLSVDDSVGVVSFGDTGREEFPGTGTPQAITGQPTRDDAIASVDAIGFGGCTFMGAGIERGGAMLGAAGSRRALVLLSDGYDNKGCDPGNAAKPSALDAAAALPASLPIYSCAMGPASDQVLLAQLAENTDGRYYFMPTIDDLFEIYNYIRGQVTGDGIIVNESSVASRSEVSGWVDGCAASVLFTVAWHDQGLHYVSREARKNHEISVRLRTPGGRWLSFSSAEFARTVGAGYVSFALQEPEAGQWTVEVSTRRRQHTAYTVGGFVRSPLRLEVDAPHFVGVGQPIGVRAVVRDGKEPLSGVKVRTTVTPPPPYKVLLDKFARQLRAVRLPDVVDGRPHRLRDDLTRLSLLRDELLAKKGEDILASSQVSVPMDASGRLGARELVGPLDPRARITFPGDDLRAFNRNVHHVVAAPGLSTGPLVVTPAVGPRLRDLGWLLDPRVVARPRLDGGSTGRFGDTKQSGSYTVQVTAAGFSPACGTRFVRKDLVSVVVGKRG</sequence>
<dbReference type="CDD" id="cd00198">
    <property type="entry name" value="vWFA"/>
    <property type="match status" value="1"/>
</dbReference>
<dbReference type="InterPro" id="IPR002035">
    <property type="entry name" value="VWF_A"/>
</dbReference>
<evidence type="ECO:0000259" key="7">
    <source>
        <dbReference type="PROSITE" id="PS50234"/>
    </source>
</evidence>
<evidence type="ECO:0000256" key="4">
    <source>
        <dbReference type="ARBA" id="ARBA00022825"/>
    </source>
</evidence>
<dbReference type="CDD" id="cd04842">
    <property type="entry name" value="Peptidases_S8_Kp43_protease"/>
    <property type="match status" value="1"/>
</dbReference>
<dbReference type="InterPro" id="IPR008979">
    <property type="entry name" value="Galactose-bd-like_sf"/>
</dbReference>
<dbReference type="InterPro" id="IPR022398">
    <property type="entry name" value="Peptidase_S8_His-AS"/>
</dbReference>
<dbReference type="InterPro" id="IPR015500">
    <property type="entry name" value="Peptidase_S8_subtilisin-rel"/>
</dbReference>
<dbReference type="SUPFAM" id="SSF53300">
    <property type="entry name" value="vWA-like"/>
    <property type="match status" value="1"/>
</dbReference>
<evidence type="ECO:0000313" key="9">
    <source>
        <dbReference type="Proteomes" id="UP001056535"/>
    </source>
</evidence>
<feature type="active site" description="Charge relay system" evidence="5">
    <location>
        <position position="523"/>
    </location>
</feature>
<dbReference type="PROSITE" id="PS51892">
    <property type="entry name" value="SUBTILASE"/>
    <property type="match status" value="1"/>
</dbReference>
<dbReference type="Gene3D" id="3.40.50.200">
    <property type="entry name" value="Peptidase S8/S53 domain"/>
    <property type="match status" value="1"/>
</dbReference>
<reference evidence="8" key="1">
    <citation type="submission" date="2022-06" db="EMBL/GenBank/DDBJ databases">
        <title>Ornithinimicrobium JY.X270.</title>
        <authorList>
            <person name="Huang Y."/>
        </authorList>
    </citation>
    <scope>NUCLEOTIDE SEQUENCE</scope>
    <source>
        <strain evidence="8">JY.X270</strain>
    </source>
</reference>
<dbReference type="InterPro" id="IPR034058">
    <property type="entry name" value="TagA/B/C/D_pept_dom"/>
</dbReference>
<dbReference type="Gene3D" id="3.40.50.410">
    <property type="entry name" value="von Willebrand factor, type A domain"/>
    <property type="match status" value="1"/>
</dbReference>
<dbReference type="SUPFAM" id="SSF49785">
    <property type="entry name" value="Galactose-binding domain-like"/>
    <property type="match status" value="1"/>
</dbReference>
<evidence type="ECO:0000256" key="3">
    <source>
        <dbReference type="ARBA" id="ARBA00022801"/>
    </source>
</evidence>
<evidence type="ECO:0000256" key="5">
    <source>
        <dbReference type="PROSITE-ProRule" id="PRU01240"/>
    </source>
</evidence>
<dbReference type="InterPro" id="IPR051048">
    <property type="entry name" value="Peptidase_S8/S53_subtilisin"/>
</dbReference>
<dbReference type="InterPro" id="IPR036852">
    <property type="entry name" value="Peptidase_S8/S53_dom_sf"/>
</dbReference>
<keyword evidence="2 5" id="KW-0645">Protease</keyword>
<dbReference type="InterPro" id="IPR023828">
    <property type="entry name" value="Peptidase_S8_Ser-AS"/>
</dbReference>
<organism evidence="8 9">
    <name type="scientific">Ornithinimicrobium cryptoxanthini</name>
    <dbReference type="NCBI Taxonomy" id="2934161"/>
    <lineage>
        <taxon>Bacteria</taxon>
        <taxon>Bacillati</taxon>
        <taxon>Actinomycetota</taxon>
        <taxon>Actinomycetes</taxon>
        <taxon>Micrococcales</taxon>
        <taxon>Ornithinimicrobiaceae</taxon>
        <taxon>Ornithinimicrobium</taxon>
    </lineage>
</organism>
<accession>A0ABY4YL36</accession>
<dbReference type="PROSITE" id="PS00137">
    <property type="entry name" value="SUBTILASE_HIS"/>
    <property type="match status" value="1"/>
</dbReference>
<feature type="active site" description="Charge relay system" evidence="5">
    <location>
        <position position="290"/>
    </location>
</feature>
<dbReference type="InterPro" id="IPR036465">
    <property type="entry name" value="vWFA_dom_sf"/>
</dbReference>
<evidence type="ECO:0000256" key="1">
    <source>
        <dbReference type="ARBA" id="ARBA00011073"/>
    </source>
</evidence>
<comment type="similarity">
    <text evidence="1 5">Belongs to the peptidase S8 family.</text>
</comment>
<keyword evidence="9" id="KW-1185">Reference proteome</keyword>
<dbReference type="Proteomes" id="UP001056535">
    <property type="component" value="Chromosome"/>
</dbReference>
<evidence type="ECO:0000256" key="6">
    <source>
        <dbReference type="SAM" id="MobiDB-lite"/>
    </source>
</evidence>